<dbReference type="OrthoDB" id="448399at2759"/>
<evidence type="ECO:0000259" key="4">
    <source>
        <dbReference type="Pfam" id="PF00929"/>
    </source>
</evidence>
<evidence type="ECO:0000256" key="3">
    <source>
        <dbReference type="ARBA" id="ARBA00022839"/>
    </source>
</evidence>
<dbReference type="PANTHER" id="PTHR23044">
    <property type="entry name" value="3'-5' EXONUCLEASE ERI1-RELATED"/>
    <property type="match status" value="1"/>
</dbReference>
<proteinExistence type="predicted"/>
<organism evidence="5 6">
    <name type="scientific">Pseudolycoriella hygida</name>
    <dbReference type="NCBI Taxonomy" id="35572"/>
    <lineage>
        <taxon>Eukaryota</taxon>
        <taxon>Metazoa</taxon>
        <taxon>Ecdysozoa</taxon>
        <taxon>Arthropoda</taxon>
        <taxon>Hexapoda</taxon>
        <taxon>Insecta</taxon>
        <taxon>Pterygota</taxon>
        <taxon>Neoptera</taxon>
        <taxon>Endopterygota</taxon>
        <taxon>Diptera</taxon>
        <taxon>Nematocera</taxon>
        <taxon>Sciaroidea</taxon>
        <taxon>Sciaridae</taxon>
        <taxon>Pseudolycoriella</taxon>
    </lineage>
</organism>
<dbReference type="CDD" id="cd06133">
    <property type="entry name" value="ERI-1_3'hExo_like"/>
    <property type="match status" value="1"/>
</dbReference>
<comment type="caution">
    <text evidence="5">The sequence shown here is derived from an EMBL/GenBank/DDBJ whole genome shotgun (WGS) entry which is preliminary data.</text>
</comment>
<dbReference type="InterPro" id="IPR012337">
    <property type="entry name" value="RNaseH-like_sf"/>
</dbReference>
<gene>
    <name evidence="5" type="primary">eri2_1</name>
    <name evidence="5" type="ORF">Bhyg_04832</name>
</gene>
<dbReference type="Proteomes" id="UP001151699">
    <property type="component" value="Chromosome A"/>
</dbReference>
<dbReference type="Gene3D" id="3.30.420.10">
    <property type="entry name" value="Ribonuclease H-like superfamily/Ribonuclease H"/>
    <property type="match status" value="1"/>
</dbReference>
<dbReference type="AlphaFoldDB" id="A0A9Q0NHG5"/>
<evidence type="ECO:0000256" key="1">
    <source>
        <dbReference type="ARBA" id="ARBA00022722"/>
    </source>
</evidence>
<accession>A0A9Q0NHG5</accession>
<evidence type="ECO:0000313" key="6">
    <source>
        <dbReference type="Proteomes" id="UP001151699"/>
    </source>
</evidence>
<evidence type="ECO:0000256" key="2">
    <source>
        <dbReference type="ARBA" id="ARBA00022801"/>
    </source>
</evidence>
<dbReference type="InterPro" id="IPR047201">
    <property type="entry name" value="ERI-1_3'hExo-like"/>
</dbReference>
<protein>
    <submittedName>
        <fullName evidence="5">ERI1 exoribonuclease 2</fullName>
    </submittedName>
</protein>
<feature type="domain" description="Exonuclease" evidence="4">
    <location>
        <begin position="26"/>
        <end position="164"/>
    </location>
</feature>
<evidence type="ECO:0000313" key="5">
    <source>
        <dbReference type="EMBL" id="KAJ6649594.1"/>
    </source>
</evidence>
<dbReference type="InterPro" id="IPR013520">
    <property type="entry name" value="Ribonucl_H"/>
</dbReference>
<dbReference type="Pfam" id="PF00929">
    <property type="entry name" value="RNase_T"/>
    <property type="match status" value="1"/>
</dbReference>
<keyword evidence="6" id="KW-1185">Reference proteome</keyword>
<dbReference type="GO" id="GO:0000175">
    <property type="term" value="F:3'-5'-RNA exonuclease activity"/>
    <property type="evidence" value="ECO:0007669"/>
    <property type="project" value="InterPro"/>
</dbReference>
<keyword evidence="1" id="KW-0540">Nuclease</keyword>
<dbReference type="PANTHER" id="PTHR23044:SF61">
    <property type="entry name" value="3'-5' EXORIBONUCLEASE 1-RELATED"/>
    <property type="match status" value="1"/>
</dbReference>
<sequence length="205" mass="24088">MAYLIALHIQTTNFPSKESLKNGWEREIIDFGACLIDRTTGKTLENFHSFVKPTEFPITYGCYKSTNVSNKTVANSPPLACMLSSFQQWMSEIRKDYDLILPQCGLSQKENTYFCTWSNRDLGSYLRKECARKQITYAKYLRYWLNAQEMYSKAYNQQAPERFLDAVNYRIVGKRRILHNVVILAVFSNQLFHRNSRVDLKYCHF</sequence>
<dbReference type="GO" id="GO:0003676">
    <property type="term" value="F:nucleic acid binding"/>
    <property type="evidence" value="ECO:0007669"/>
    <property type="project" value="InterPro"/>
</dbReference>
<name>A0A9Q0NHG5_9DIPT</name>
<reference evidence="5" key="1">
    <citation type="submission" date="2022-07" db="EMBL/GenBank/DDBJ databases">
        <authorList>
            <person name="Trinca V."/>
            <person name="Uliana J.V.C."/>
            <person name="Torres T.T."/>
            <person name="Ward R.J."/>
            <person name="Monesi N."/>
        </authorList>
    </citation>
    <scope>NUCLEOTIDE SEQUENCE</scope>
    <source>
        <strain evidence="5">HSMRA1968</strain>
        <tissue evidence="5">Whole embryos</tissue>
    </source>
</reference>
<keyword evidence="2" id="KW-0378">Hydrolase</keyword>
<dbReference type="InterPro" id="IPR036397">
    <property type="entry name" value="RNaseH_sf"/>
</dbReference>
<keyword evidence="3" id="KW-0269">Exonuclease</keyword>
<dbReference type="EMBL" id="WJQU01000001">
    <property type="protein sequence ID" value="KAJ6649594.1"/>
    <property type="molecule type" value="Genomic_DNA"/>
</dbReference>
<dbReference type="InterPro" id="IPR051274">
    <property type="entry name" value="3-5_Exoribonuclease"/>
</dbReference>
<dbReference type="SUPFAM" id="SSF53098">
    <property type="entry name" value="Ribonuclease H-like"/>
    <property type="match status" value="1"/>
</dbReference>